<feature type="chain" id="PRO_5019403054" evidence="1">
    <location>
        <begin position="27"/>
        <end position="180"/>
    </location>
</feature>
<sequence length="180" mass="19731">MNMRAQQSMKFILGSASLTLILTLSACSSGTADLEQWTAQEKAKRGAPLDPLPVIKTFENFEYKDQDLRDPFSPSIEEQQQAQAVTQAGLHPDDHAHEALEAFPLDALKMMGTLGSGAQMEGLIKDPDGVIHRVHARNYMGQNNGRINSIAEDHIDLVELLPNGVGGWMEHPVALAMDEK</sequence>
<dbReference type="PIRSF" id="PIRSF016481">
    <property type="entry name" value="Pilus_assembly_PilP"/>
    <property type="match status" value="1"/>
</dbReference>
<name>A0A411HNE6_9GAMM</name>
<protein>
    <submittedName>
        <fullName evidence="2">Fimbrial protein</fullName>
    </submittedName>
</protein>
<keyword evidence="3" id="KW-1185">Reference proteome</keyword>
<dbReference type="KEGG" id="xbc:ELE36_17390"/>
<evidence type="ECO:0000313" key="3">
    <source>
        <dbReference type="Proteomes" id="UP000291562"/>
    </source>
</evidence>
<dbReference type="AlphaFoldDB" id="A0A411HNE6"/>
<gene>
    <name evidence="2" type="ORF">ELE36_17390</name>
</gene>
<accession>A0A411HNE6</accession>
<dbReference type="Pfam" id="PF04351">
    <property type="entry name" value="PilP"/>
    <property type="match status" value="1"/>
</dbReference>
<feature type="signal peptide" evidence="1">
    <location>
        <begin position="1"/>
        <end position="26"/>
    </location>
</feature>
<evidence type="ECO:0000256" key="1">
    <source>
        <dbReference type="SAM" id="SignalP"/>
    </source>
</evidence>
<dbReference type="Gene3D" id="2.30.30.830">
    <property type="match status" value="1"/>
</dbReference>
<reference evidence="2 3" key="1">
    <citation type="submission" date="2019-01" db="EMBL/GenBank/DDBJ databases">
        <title>Pseudolysobacter antarctica gen. nov., sp. nov., isolated from Fildes Peninsula, Antarctica.</title>
        <authorList>
            <person name="Wei Z."/>
            <person name="Peng F."/>
        </authorList>
    </citation>
    <scope>NUCLEOTIDE SEQUENCE [LARGE SCALE GENOMIC DNA]</scope>
    <source>
        <strain evidence="2 3">AQ6-296</strain>
    </source>
</reference>
<proteinExistence type="predicted"/>
<dbReference type="OrthoDB" id="5296580at2"/>
<keyword evidence="1" id="KW-0732">Signal</keyword>
<dbReference type="PROSITE" id="PS51257">
    <property type="entry name" value="PROKAR_LIPOPROTEIN"/>
    <property type="match status" value="1"/>
</dbReference>
<organism evidence="2 3">
    <name type="scientific">Pseudolysobacter antarcticus</name>
    <dbReference type="NCBI Taxonomy" id="2511995"/>
    <lineage>
        <taxon>Bacteria</taxon>
        <taxon>Pseudomonadati</taxon>
        <taxon>Pseudomonadota</taxon>
        <taxon>Gammaproteobacteria</taxon>
        <taxon>Lysobacterales</taxon>
        <taxon>Rhodanobacteraceae</taxon>
        <taxon>Pseudolysobacter</taxon>
    </lineage>
</organism>
<dbReference type="EMBL" id="CP035704">
    <property type="protein sequence ID" value="QBB71994.1"/>
    <property type="molecule type" value="Genomic_DNA"/>
</dbReference>
<dbReference type="InterPro" id="IPR007446">
    <property type="entry name" value="PilP"/>
</dbReference>
<dbReference type="Proteomes" id="UP000291562">
    <property type="component" value="Chromosome"/>
</dbReference>
<evidence type="ECO:0000313" key="2">
    <source>
        <dbReference type="EMBL" id="QBB71994.1"/>
    </source>
</evidence>
<dbReference type="RefSeq" id="WP_129835541.1">
    <property type="nucleotide sequence ID" value="NZ_CP035704.1"/>
</dbReference>